<sequence length="158" mass="18029">MCHQSAGLHIIIFATSVPEKSHYTRTTETLINVFVTSKLDCGNTILAGLPKHLISRLQTVQNFTVRVVLNLKKTDRIIPALYHLHWPPALQRMDQNYPTHLEGPSWTGNRIDLSDLISVYRVTHSLLSPNSDFFVVEPHYKTLNSYGGRAFRKLAHRL</sequence>
<proteinExistence type="predicted"/>
<reference evidence="1" key="1">
    <citation type="submission" date="2021-10" db="EMBL/GenBank/DDBJ databases">
        <title>Tropical sea cucumber genome reveals ecological adaptation and Cuvierian tubules defense mechanism.</title>
        <authorList>
            <person name="Chen T."/>
        </authorList>
    </citation>
    <scope>NUCLEOTIDE SEQUENCE</scope>
    <source>
        <strain evidence="1">Nanhai2018</strain>
        <tissue evidence="1">Muscle</tissue>
    </source>
</reference>
<accession>A0A9Q1CF24</accession>
<dbReference type="EMBL" id="JAIZAY010000004">
    <property type="protein sequence ID" value="KAJ8043972.1"/>
    <property type="molecule type" value="Genomic_DNA"/>
</dbReference>
<gene>
    <name evidence="1" type="ORF">HOLleu_11304</name>
</gene>
<comment type="caution">
    <text evidence="1">The sequence shown here is derived from an EMBL/GenBank/DDBJ whole genome shotgun (WGS) entry which is preliminary data.</text>
</comment>
<evidence type="ECO:0000313" key="1">
    <source>
        <dbReference type="EMBL" id="KAJ8043972.1"/>
    </source>
</evidence>
<protein>
    <submittedName>
        <fullName evidence="1">Uncharacterized protein</fullName>
    </submittedName>
</protein>
<organism evidence="1 2">
    <name type="scientific">Holothuria leucospilota</name>
    <name type="common">Black long sea cucumber</name>
    <name type="synonym">Mertensiothuria leucospilota</name>
    <dbReference type="NCBI Taxonomy" id="206669"/>
    <lineage>
        <taxon>Eukaryota</taxon>
        <taxon>Metazoa</taxon>
        <taxon>Echinodermata</taxon>
        <taxon>Eleutherozoa</taxon>
        <taxon>Echinozoa</taxon>
        <taxon>Holothuroidea</taxon>
        <taxon>Aspidochirotacea</taxon>
        <taxon>Aspidochirotida</taxon>
        <taxon>Holothuriidae</taxon>
        <taxon>Holothuria</taxon>
    </lineage>
</organism>
<evidence type="ECO:0000313" key="2">
    <source>
        <dbReference type="Proteomes" id="UP001152320"/>
    </source>
</evidence>
<keyword evidence="2" id="KW-1185">Reference proteome</keyword>
<dbReference type="AlphaFoldDB" id="A0A9Q1CF24"/>
<name>A0A9Q1CF24_HOLLE</name>
<dbReference type="Proteomes" id="UP001152320">
    <property type="component" value="Chromosome 4"/>
</dbReference>